<dbReference type="GO" id="GO:0006364">
    <property type="term" value="P:rRNA processing"/>
    <property type="evidence" value="ECO:0007669"/>
    <property type="project" value="UniProtKB-UniRule"/>
</dbReference>
<comment type="cofactor">
    <cofactor evidence="7">
        <name>Zn(2+)</name>
        <dbReference type="ChEBI" id="CHEBI:29105"/>
    </cofactor>
    <text evidence="7">Binds 1 zinc ion.</text>
</comment>
<proteinExistence type="inferred from homology"/>
<dbReference type="EC" id="3.1.-.-" evidence="7"/>
<dbReference type="Proteomes" id="UP000176480">
    <property type="component" value="Unassembled WGS sequence"/>
</dbReference>
<keyword evidence="7" id="KW-0690">Ribosome biogenesis</keyword>
<keyword evidence="7" id="KW-0963">Cytoplasm</keyword>
<dbReference type="NCBIfam" id="TIGR00043">
    <property type="entry name" value="rRNA maturation RNase YbeY"/>
    <property type="match status" value="1"/>
</dbReference>
<name>A0A1F7JAB6_9BACT</name>
<feature type="binding site" evidence="7">
    <location>
        <position position="130"/>
    </location>
    <ligand>
        <name>Zn(2+)</name>
        <dbReference type="ChEBI" id="CHEBI:29105"/>
        <note>catalytic</note>
    </ligand>
</feature>
<dbReference type="GO" id="GO:0005737">
    <property type="term" value="C:cytoplasm"/>
    <property type="evidence" value="ECO:0007669"/>
    <property type="project" value="UniProtKB-SubCell"/>
</dbReference>
<dbReference type="PROSITE" id="PS01306">
    <property type="entry name" value="UPF0054"/>
    <property type="match status" value="1"/>
</dbReference>
<dbReference type="PANTHER" id="PTHR46986:SF1">
    <property type="entry name" value="ENDORIBONUCLEASE YBEY, CHLOROPLASTIC"/>
    <property type="match status" value="1"/>
</dbReference>
<dbReference type="InterPro" id="IPR020549">
    <property type="entry name" value="YbeY_CS"/>
</dbReference>
<evidence type="ECO:0000256" key="1">
    <source>
        <dbReference type="ARBA" id="ARBA00010875"/>
    </source>
</evidence>
<dbReference type="AlphaFoldDB" id="A0A1F7JAB6"/>
<comment type="subcellular location">
    <subcellularLocation>
        <location evidence="7">Cytoplasm</location>
    </subcellularLocation>
</comment>
<comment type="similarity">
    <text evidence="1 7">Belongs to the endoribonuclease YbeY family.</text>
</comment>
<evidence type="ECO:0000256" key="3">
    <source>
        <dbReference type="ARBA" id="ARBA00022723"/>
    </source>
</evidence>
<dbReference type="PANTHER" id="PTHR46986">
    <property type="entry name" value="ENDORIBONUCLEASE YBEY, CHLOROPLASTIC"/>
    <property type="match status" value="1"/>
</dbReference>
<dbReference type="InterPro" id="IPR002036">
    <property type="entry name" value="YbeY"/>
</dbReference>
<dbReference type="GO" id="GO:0004521">
    <property type="term" value="F:RNA endonuclease activity"/>
    <property type="evidence" value="ECO:0007669"/>
    <property type="project" value="UniProtKB-UniRule"/>
</dbReference>
<accession>A0A1F7JAB6</accession>
<keyword evidence="3 7" id="KW-0479">Metal-binding</keyword>
<dbReference type="Gene3D" id="3.40.390.30">
    <property type="entry name" value="Metalloproteases ('zincins'), catalytic domain"/>
    <property type="match status" value="1"/>
</dbReference>
<evidence type="ECO:0000256" key="6">
    <source>
        <dbReference type="ARBA" id="ARBA00022833"/>
    </source>
</evidence>
<keyword evidence="5 7" id="KW-0378">Hydrolase</keyword>
<dbReference type="InterPro" id="IPR023091">
    <property type="entry name" value="MetalPrtase_cat_dom_sf_prd"/>
</dbReference>
<dbReference type="GO" id="GO:0008270">
    <property type="term" value="F:zinc ion binding"/>
    <property type="evidence" value="ECO:0007669"/>
    <property type="project" value="UniProtKB-UniRule"/>
</dbReference>
<dbReference type="HAMAP" id="MF_00009">
    <property type="entry name" value="Endoribonucl_YbeY"/>
    <property type="match status" value="1"/>
</dbReference>
<keyword evidence="4 7" id="KW-0255">Endonuclease</keyword>
<comment type="function">
    <text evidence="7">Single strand-specific metallo-endoribonuclease involved in late-stage 70S ribosome quality control and in maturation of the 3' terminus of the 16S rRNA.</text>
</comment>
<sequence length="164" mass="19303">MLEIRNFTQNEIDEKLFQKIARTTLKILKVKNKTEISLAIVGSGRMKKLNKIYRKKNRVTDVLSFGDKNILKYLAKDFPRIKRKEDMEFVEPPDGVKRLGEIIVCYPQAEKQAKRAGHSLEKELAILLIHGILHLVGYEHERDKRRKKKMEEMEKEILFVINNN</sequence>
<dbReference type="EMBL" id="MGAR01000006">
    <property type="protein sequence ID" value="OGK52560.1"/>
    <property type="molecule type" value="Genomic_DNA"/>
</dbReference>
<reference evidence="8 9" key="1">
    <citation type="journal article" date="2016" name="Nat. Commun.">
        <title>Thousands of microbial genomes shed light on interconnected biogeochemical processes in an aquifer system.</title>
        <authorList>
            <person name="Anantharaman K."/>
            <person name="Brown C.T."/>
            <person name="Hug L.A."/>
            <person name="Sharon I."/>
            <person name="Castelle C.J."/>
            <person name="Probst A.J."/>
            <person name="Thomas B.C."/>
            <person name="Singh A."/>
            <person name="Wilkins M.J."/>
            <person name="Karaoz U."/>
            <person name="Brodie E.L."/>
            <person name="Williams K.H."/>
            <person name="Hubbard S.S."/>
            <person name="Banfield J.F."/>
        </authorList>
    </citation>
    <scope>NUCLEOTIDE SEQUENCE [LARGE SCALE GENOMIC DNA]</scope>
</reference>
<gene>
    <name evidence="7" type="primary">ybeY</name>
    <name evidence="8" type="ORF">A2966_02310</name>
</gene>
<evidence type="ECO:0000256" key="5">
    <source>
        <dbReference type="ARBA" id="ARBA00022801"/>
    </source>
</evidence>
<comment type="caution">
    <text evidence="8">The sequence shown here is derived from an EMBL/GenBank/DDBJ whole genome shotgun (WGS) entry which is preliminary data.</text>
</comment>
<keyword evidence="7" id="KW-0698">rRNA processing</keyword>
<keyword evidence="2 7" id="KW-0540">Nuclease</keyword>
<evidence type="ECO:0000313" key="9">
    <source>
        <dbReference type="Proteomes" id="UP000176480"/>
    </source>
</evidence>
<feature type="binding site" evidence="7">
    <location>
        <position position="134"/>
    </location>
    <ligand>
        <name>Zn(2+)</name>
        <dbReference type="ChEBI" id="CHEBI:29105"/>
        <note>catalytic</note>
    </ligand>
</feature>
<dbReference type="Pfam" id="PF02130">
    <property type="entry name" value="YbeY"/>
    <property type="match status" value="1"/>
</dbReference>
<evidence type="ECO:0000256" key="4">
    <source>
        <dbReference type="ARBA" id="ARBA00022759"/>
    </source>
</evidence>
<dbReference type="GO" id="GO:0004222">
    <property type="term" value="F:metalloendopeptidase activity"/>
    <property type="evidence" value="ECO:0007669"/>
    <property type="project" value="InterPro"/>
</dbReference>
<keyword evidence="6 7" id="KW-0862">Zinc</keyword>
<evidence type="ECO:0000256" key="7">
    <source>
        <dbReference type="HAMAP-Rule" id="MF_00009"/>
    </source>
</evidence>
<organism evidence="8 9">
    <name type="scientific">Candidatus Roizmanbacteria bacterium RIFCSPLOWO2_01_FULL_41_22</name>
    <dbReference type="NCBI Taxonomy" id="1802067"/>
    <lineage>
        <taxon>Bacteria</taxon>
        <taxon>Candidatus Roizmaniibacteriota</taxon>
    </lineage>
</organism>
<protein>
    <recommendedName>
        <fullName evidence="7">Endoribonuclease YbeY</fullName>
        <ecNumber evidence="7">3.1.-.-</ecNumber>
    </recommendedName>
</protein>
<evidence type="ECO:0000313" key="8">
    <source>
        <dbReference type="EMBL" id="OGK52560.1"/>
    </source>
</evidence>
<feature type="binding site" evidence="7">
    <location>
        <position position="140"/>
    </location>
    <ligand>
        <name>Zn(2+)</name>
        <dbReference type="ChEBI" id="CHEBI:29105"/>
        <note>catalytic</note>
    </ligand>
</feature>
<evidence type="ECO:0000256" key="2">
    <source>
        <dbReference type="ARBA" id="ARBA00022722"/>
    </source>
</evidence>
<dbReference type="SUPFAM" id="SSF55486">
    <property type="entry name" value="Metalloproteases ('zincins'), catalytic domain"/>
    <property type="match status" value="1"/>
</dbReference>
<dbReference type="STRING" id="1802067.A2966_02310"/>